<dbReference type="Proteomes" id="UP000319103">
    <property type="component" value="Unassembled WGS sequence"/>
</dbReference>
<dbReference type="SFLD" id="SFLDG01129">
    <property type="entry name" value="C1.5:_HAD__Beta-PGM__Phosphata"/>
    <property type="match status" value="1"/>
</dbReference>
<dbReference type="Gene3D" id="1.20.120.1600">
    <property type="match status" value="1"/>
</dbReference>
<dbReference type="NCBIfam" id="TIGR01549">
    <property type="entry name" value="HAD-SF-IA-v1"/>
    <property type="match status" value="1"/>
</dbReference>
<dbReference type="InterPro" id="IPR023214">
    <property type="entry name" value="HAD_sf"/>
</dbReference>
<name>A0A540W1W7_9ACTN</name>
<dbReference type="InterPro" id="IPR051400">
    <property type="entry name" value="HAD-like_hydrolase"/>
</dbReference>
<evidence type="ECO:0000256" key="1">
    <source>
        <dbReference type="ARBA" id="ARBA00001946"/>
    </source>
</evidence>
<comment type="cofactor">
    <cofactor evidence="1">
        <name>Mg(2+)</name>
        <dbReference type="ChEBI" id="CHEBI:18420"/>
    </cofactor>
</comment>
<reference evidence="4 5" key="1">
    <citation type="submission" date="2019-06" db="EMBL/GenBank/DDBJ databases">
        <title>Description of Kitasatospora acidophila sp. nov. isolated from pine grove soil, and reclassification of Streptomyces novaecaesareae to Kitasatospora novaeceasareae comb. nov.</title>
        <authorList>
            <person name="Kim M.J."/>
        </authorList>
    </citation>
    <scope>NUCLEOTIDE SEQUENCE [LARGE SCALE GENOMIC DNA]</scope>
    <source>
        <strain evidence="4 5">MMS16-CNU292</strain>
    </source>
</reference>
<keyword evidence="5" id="KW-1185">Reference proteome</keyword>
<protein>
    <submittedName>
        <fullName evidence="4">HAD family hydrolase</fullName>
    </submittedName>
</protein>
<dbReference type="SFLD" id="SFLDS00003">
    <property type="entry name" value="Haloacid_Dehalogenase"/>
    <property type="match status" value="1"/>
</dbReference>
<evidence type="ECO:0000256" key="3">
    <source>
        <dbReference type="ARBA" id="ARBA00022842"/>
    </source>
</evidence>
<dbReference type="AlphaFoldDB" id="A0A540W1W7"/>
<accession>A0A540W1W7</accession>
<dbReference type="OrthoDB" id="9810501at2"/>
<evidence type="ECO:0000313" key="5">
    <source>
        <dbReference type="Proteomes" id="UP000319103"/>
    </source>
</evidence>
<dbReference type="GO" id="GO:0009231">
    <property type="term" value="P:riboflavin biosynthetic process"/>
    <property type="evidence" value="ECO:0007669"/>
    <property type="project" value="TreeGrafter"/>
</dbReference>
<comment type="caution">
    <text evidence="4">The sequence shown here is derived from an EMBL/GenBank/DDBJ whole genome shotgun (WGS) entry which is preliminary data.</text>
</comment>
<dbReference type="PRINTS" id="PR00413">
    <property type="entry name" value="HADHALOGNASE"/>
</dbReference>
<gene>
    <name evidence="4" type="ORF">E6W39_12935</name>
</gene>
<organism evidence="4 5">
    <name type="scientific">Kitasatospora acidiphila</name>
    <dbReference type="NCBI Taxonomy" id="2567942"/>
    <lineage>
        <taxon>Bacteria</taxon>
        <taxon>Bacillati</taxon>
        <taxon>Actinomycetota</taxon>
        <taxon>Actinomycetes</taxon>
        <taxon>Kitasatosporales</taxon>
        <taxon>Streptomycetaceae</taxon>
        <taxon>Kitasatospora</taxon>
    </lineage>
</organism>
<keyword evidence="3" id="KW-0460">Magnesium</keyword>
<dbReference type="PANTHER" id="PTHR46470">
    <property type="entry name" value="N-ACYLNEURAMINATE-9-PHOSPHATASE"/>
    <property type="match status" value="1"/>
</dbReference>
<evidence type="ECO:0000313" key="4">
    <source>
        <dbReference type="EMBL" id="TQF03001.1"/>
    </source>
</evidence>
<dbReference type="SUPFAM" id="SSF56784">
    <property type="entry name" value="HAD-like"/>
    <property type="match status" value="1"/>
</dbReference>
<dbReference type="PANTHER" id="PTHR46470:SF4">
    <property type="entry name" value="5-AMINO-6-(5-PHOSPHO-D-RIBITYLAMINO)URACIL PHOSPHATASE YIGB"/>
    <property type="match status" value="1"/>
</dbReference>
<dbReference type="Pfam" id="PF00702">
    <property type="entry name" value="Hydrolase"/>
    <property type="match status" value="1"/>
</dbReference>
<dbReference type="EMBL" id="VIGB01000003">
    <property type="protein sequence ID" value="TQF03001.1"/>
    <property type="molecule type" value="Genomic_DNA"/>
</dbReference>
<dbReference type="NCBIfam" id="TIGR01509">
    <property type="entry name" value="HAD-SF-IA-v3"/>
    <property type="match status" value="1"/>
</dbReference>
<proteinExistence type="predicted"/>
<dbReference type="InterPro" id="IPR006439">
    <property type="entry name" value="HAD-SF_hydro_IA"/>
</dbReference>
<dbReference type="GO" id="GO:0016787">
    <property type="term" value="F:hydrolase activity"/>
    <property type="evidence" value="ECO:0007669"/>
    <property type="project" value="UniProtKB-KW"/>
</dbReference>
<dbReference type="InterPro" id="IPR036412">
    <property type="entry name" value="HAD-like_sf"/>
</dbReference>
<evidence type="ECO:0000256" key="2">
    <source>
        <dbReference type="ARBA" id="ARBA00022801"/>
    </source>
</evidence>
<keyword evidence="2 4" id="KW-0378">Hydrolase</keyword>
<dbReference type="Gene3D" id="3.40.50.1000">
    <property type="entry name" value="HAD superfamily/HAD-like"/>
    <property type="match status" value="1"/>
</dbReference>
<sequence>MPTVPPTPSMVPVPAIPVTPAQAATPQLSPLPPIAAISFDADDTLWDFGASFAVAISATAERLRAEGLRRPSGSVTGEWLAELWTVAEAAAEPGTGLEVIRKASFTLALEECGQPADPERIAEMFTTYNETRWAAMKPFPEVVEVLGALAERYPLAVTTNGNTDPARVGLDYFSCVTSANESGYQKPDPRMFHRTAERLGVDPGQVLHVGDHLAHDAVAARAAGLQACWLNRLGPCPESRTAAEAGIQEIADLTALLALP</sequence>